<evidence type="ECO:0000313" key="2">
    <source>
        <dbReference type="Proteomes" id="UP000718451"/>
    </source>
</evidence>
<name>A0ABX1GRV6_9FLAO</name>
<reference evidence="1 2" key="1">
    <citation type="submission" date="2020-04" db="EMBL/GenBank/DDBJ databases">
        <authorList>
            <person name="Yoon J."/>
        </authorList>
    </citation>
    <scope>NUCLEOTIDE SEQUENCE [LARGE SCALE GENOMIC DNA]</scope>
    <source>
        <strain evidence="1 2">DJ-13</strain>
    </source>
</reference>
<dbReference type="EMBL" id="JAAWWL010000002">
    <property type="protein sequence ID" value="NKI32339.1"/>
    <property type="molecule type" value="Genomic_DNA"/>
</dbReference>
<proteinExistence type="predicted"/>
<dbReference type="RefSeq" id="WP_168552549.1">
    <property type="nucleotide sequence ID" value="NZ_JAAWWL010000002.1"/>
</dbReference>
<evidence type="ECO:0000313" key="1">
    <source>
        <dbReference type="EMBL" id="NKI32339.1"/>
    </source>
</evidence>
<dbReference type="Proteomes" id="UP000718451">
    <property type="component" value="Unassembled WGS sequence"/>
</dbReference>
<gene>
    <name evidence="1" type="ORF">HCU67_10325</name>
</gene>
<comment type="caution">
    <text evidence="1">The sequence shown here is derived from an EMBL/GenBank/DDBJ whole genome shotgun (WGS) entry which is preliminary data.</text>
</comment>
<sequence>MIKRFFVFLLLVCITCTLDAQKRNFNEGYIIEKSGDTIYGLLKDRSPEPFVSLYDKVRFKSEGKSRTKRYGPNDILGYGYEGRNYEAVPFREESDFLKFRYYTDNDSPRAFLRLIAHSENLMYYEQEFVHDDNSYVESVPFFYRPGSREMLRVTQGLFGFKKKKLRAYFFDCPELQLELQKKNTQLKTVWDLYEFCETQCFE</sequence>
<keyword evidence="2" id="KW-1185">Reference proteome</keyword>
<organism evidence="1 2">
    <name type="scientific">Croceivirga thetidis</name>
    <dbReference type="NCBI Taxonomy" id="2721623"/>
    <lineage>
        <taxon>Bacteria</taxon>
        <taxon>Pseudomonadati</taxon>
        <taxon>Bacteroidota</taxon>
        <taxon>Flavobacteriia</taxon>
        <taxon>Flavobacteriales</taxon>
        <taxon>Flavobacteriaceae</taxon>
        <taxon>Croceivirga</taxon>
    </lineage>
</organism>
<accession>A0ABX1GRV6</accession>
<evidence type="ECO:0008006" key="3">
    <source>
        <dbReference type="Google" id="ProtNLM"/>
    </source>
</evidence>
<protein>
    <recommendedName>
        <fullName evidence="3">DUF4105 domain-containing protein</fullName>
    </recommendedName>
</protein>